<comment type="caution">
    <text evidence="2">The sequence shown here is derived from an EMBL/GenBank/DDBJ whole genome shotgun (WGS) entry which is preliminary data.</text>
</comment>
<dbReference type="InterPro" id="IPR007235">
    <property type="entry name" value="Glyco_trans_28_C"/>
</dbReference>
<evidence type="ECO:0000313" key="3">
    <source>
        <dbReference type="Proteomes" id="UP001418637"/>
    </source>
</evidence>
<accession>A0ABV0BIA8</accession>
<reference evidence="2 3" key="1">
    <citation type="submission" date="2024-04" db="EMBL/GenBank/DDBJ databases">
        <title>A novel species isolated from cricket.</title>
        <authorList>
            <person name="Wang H.-C."/>
        </authorList>
    </citation>
    <scope>NUCLEOTIDE SEQUENCE [LARGE SCALE GENOMIC DNA]</scope>
    <source>
        <strain evidence="2 3">WL0021</strain>
    </source>
</reference>
<gene>
    <name evidence="2" type="ORF">WJT86_02865</name>
</gene>
<organism evidence="2 3">
    <name type="scientific">Hohaiivirga grylli</name>
    <dbReference type="NCBI Taxonomy" id="3133970"/>
    <lineage>
        <taxon>Bacteria</taxon>
        <taxon>Pseudomonadati</taxon>
        <taxon>Pseudomonadota</taxon>
        <taxon>Alphaproteobacteria</taxon>
        <taxon>Hyphomicrobiales</taxon>
        <taxon>Methylobacteriaceae</taxon>
        <taxon>Hohaiivirga</taxon>
    </lineage>
</organism>
<dbReference type="SUPFAM" id="SSF53756">
    <property type="entry name" value="UDP-Glycosyltransferase/glycogen phosphorylase"/>
    <property type="match status" value="1"/>
</dbReference>
<evidence type="ECO:0000259" key="1">
    <source>
        <dbReference type="Pfam" id="PF04101"/>
    </source>
</evidence>
<dbReference type="RefSeq" id="WP_346335978.1">
    <property type="nucleotide sequence ID" value="NZ_JBBYXI010000001.1"/>
</dbReference>
<dbReference type="EMBL" id="JBBYXI010000001">
    <property type="protein sequence ID" value="MEN3930001.1"/>
    <property type="molecule type" value="Genomic_DNA"/>
</dbReference>
<protein>
    <submittedName>
        <fullName evidence="2">Glycosyltransferase</fullName>
    </submittedName>
</protein>
<dbReference type="Pfam" id="PF04101">
    <property type="entry name" value="Glyco_tran_28_C"/>
    <property type="match status" value="1"/>
</dbReference>
<dbReference type="PANTHER" id="PTHR21015:SF28">
    <property type="entry name" value="SLL1722 PROTEIN"/>
    <property type="match status" value="1"/>
</dbReference>
<evidence type="ECO:0000313" key="2">
    <source>
        <dbReference type="EMBL" id="MEN3930001.1"/>
    </source>
</evidence>
<dbReference type="Proteomes" id="UP001418637">
    <property type="component" value="Unassembled WGS sequence"/>
</dbReference>
<keyword evidence="3" id="KW-1185">Reference proteome</keyword>
<dbReference type="PANTHER" id="PTHR21015">
    <property type="entry name" value="UDP-N-ACETYLGLUCOSAMINE--N-ACETYLMURAMYL-(PENTAPEPTIDE) PYROPHOSPHORYL-UNDECAPRENOL N-ACETYLGLUCOSAMINE TRANSFERASE 1"/>
    <property type="match status" value="1"/>
</dbReference>
<sequence>MNKLSITILVTHLLGAGHLTRAAALAEACAQKGHNVTLISGGMPNKLLKHTAYKFMQLPSVRIEGTAFTKLLMSDGQPATEAFLAQRTALIETSIRQDEPDVLITELFPFGRRVLAHEFISAITTLKAQDRQAVILSSIRDILASPSKPERIEETEERISSLYDGVLIHGDDTLIPLEESWPVSKRLHPFLHYTGYIDNIAEDNESEAETYDVTVSGGSSAAGLKLYHAALECAGDTPYSWHLLIGNAVPEDTFNALTHKAAGNVTIERARSDFRSLLSKTRLSISQCGYNTAIDVLSFPIERLFVPFEAGSETEQLLRATTLQNRGYADLLRETELSPETLKQQVHEILSRVTSPIRPSINLDGTRQSVLVIENLVKGRY</sequence>
<name>A0ABV0BIA8_9HYPH</name>
<feature type="domain" description="Glycosyl transferase family 28 C-terminal" evidence="1">
    <location>
        <begin position="213"/>
        <end position="357"/>
    </location>
</feature>
<proteinExistence type="predicted"/>
<dbReference type="Gene3D" id="3.40.50.2000">
    <property type="entry name" value="Glycogen Phosphorylase B"/>
    <property type="match status" value="2"/>
</dbReference>